<dbReference type="GO" id="GO:0051015">
    <property type="term" value="F:actin filament binding"/>
    <property type="evidence" value="ECO:0007669"/>
    <property type="project" value="TreeGrafter"/>
</dbReference>
<evidence type="ECO:0000313" key="1">
    <source>
        <dbReference type="EMBL" id="KAG5461676.1"/>
    </source>
</evidence>
<dbReference type="Gene3D" id="2.130.10.10">
    <property type="entry name" value="YVTN repeat-like/Quinoprotein amine dehydrogenase"/>
    <property type="match status" value="1"/>
</dbReference>
<accession>A0A8H8DKG9</accession>
<dbReference type="InterPro" id="IPR036322">
    <property type="entry name" value="WD40_repeat_dom_sf"/>
</dbReference>
<comment type="caution">
    <text evidence="1">The sequence shown here is derived from an EMBL/GenBank/DDBJ whole genome shotgun (WGS) entry which is preliminary data.</text>
</comment>
<dbReference type="EMBL" id="JAEFCI010003297">
    <property type="protein sequence ID" value="KAG5461676.1"/>
    <property type="molecule type" value="Genomic_DNA"/>
</dbReference>
<dbReference type="Proteomes" id="UP000673691">
    <property type="component" value="Unassembled WGS sequence"/>
</dbReference>
<proteinExistence type="predicted"/>
<reference evidence="1 2" key="1">
    <citation type="journal article" name="Sci. Rep.">
        <title>Genome-scale phylogenetic analyses confirm Olpidium as the closest living zoosporic fungus to the non-flagellated, terrestrial fungi.</title>
        <authorList>
            <person name="Chang Y."/>
            <person name="Rochon D."/>
            <person name="Sekimoto S."/>
            <person name="Wang Y."/>
            <person name="Chovatia M."/>
            <person name="Sandor L."/>
            <person name="Salamov A."/>
            <person name="Grigoriev I.V."/>
            <person name="Stajich J.E."/>
            <person name="Spatafora J.W."/>
        </authorList>
    </citation>
    <scope>NUCLEOTIDE SEQUENCE [LARGE SCALE GENOMIC DNA]</scope>
    <source>
        <strain evidence="1">S191</strain>
    </source>
</reference>
<dbReference type="InterPro" id="IPR015505">
    <property type="entry name" value="Coronin"/>
</dbReference>
<protein>
    <submittedName>
        <fullName evidence="1">Coronin 6, isoform CRA_a</fullName>
    </submittedName>
</protein>
<dbReference type="PANTHER" id="PTHR10856:SF0">
    <property type="entry name" value="CORONIN"/>
    <property type="match status" value="1"/>
</dbReference>
<dbReference type="SUPFAM" id="SSF50978">
    <property type="entry name" value="WD40 repeat-like"/>
    <property type="match status" value="1"/>
</dbReference>
<keyword evidence="2" id="KW-1185">Reference proteome</keyword>
<feature type="non-terminal residue" evidence="1">
    <location>
        <position position="1"/>
    </location>
</feature>
<gene>
    <name evidence="1" type="ORF">BJ554DRAFT_6088</name>
</gene>
<name>A0A8H8DKG9_9FUNG</name>
<dbReference type="SMART" id="SM01167">
    <property type="entry name" value="DUF1900"/>
    <property type="match status" value="1"/>
</dbReference>
<dbReference type="AlphaFoldDB" id="A0A8H8DKG9"/>
<organism evidence="1 2">
    <name type="scientific">Olpidium bornovanus</name>
    <dbReference type="NCBI Taxonomy" id="278681"/>
    <lineage>
        <taxon>Eukaryota</taxon>
        <taxon>Fungi</taxon>
        <taxon>Fungi incertae sedis</taxon>
        <taxon>Olpidiomycota</taxon>
        <taxon>Olpidiomycotina</taxon>
        <taxon>Olpidiomycetes</taxon>
        <taxon>Olpidiales</taxon>
        <taxon>Olpidiaceae</taxon>
        <taxon>Olpidium</taxon>
    </lineage>
</organism>
<evidence type="ECO:0000313" key="2">
    <source>
        <dbReference type="Proteomes" id="UP000673691"/>
    </source>
</evidence>
<dbReference type="InterPro" id="IPR015943">
    <property type="entry name" value="WD40/YVTN_repeat-like_dom_sf"/>
</dbReference>
<dbReference type="PANTHER" id="PTHR10856">
    <property type="entry name" value="CORONIN"/>
    <property type="match status" value="1"/>
</dbReference>
<dbReference type="Pfam" id="PF16300">
    <property type="entry name" value="WD40_4"/>
    <property type="match status" value="1"/>
</dbReference>
<sequence>EGNSHQGVKGSRVVWLGDADRVATTGFSKTSDRQVFLWDTTNLTEPKKTVNLDTSSGVVMPFFDNDTKMLYLAGKGDGNIRYYEFENDDLFYLSEYKSTEPQRGMGWLPKRACNVADCEVARLYKVTNTYIEPISFTVPRKVSEIPLYVDCASDAFQADIYPHCPGDKPSLTAEEYFTGKIADPLLIDLAKGFVPSKPKEFVAPTSSAPEGAEALAAPKTEKEVGLFLGLCEGWG</sequence>
<dbReference type="OrthoDB" id="1850764at2759"/>
<dbReference type="GO" id="GO:0007015">
    <property type="term" value="P:actin filament organization"/>
    <property type="evidence" value="ECO:0007669"/>
    <property type="project" value="TreeGrafter"/>
</dbReference>